<comment type="caution">
    <text evidence="1">The sequence shown here is derived from an EMBL/GenBank/DDBJ whole genome shotgun (WGS) entry which is preliminary data.</text>
</comment>
<dbReference type="Proteomes" id="UP000320762">
    <property type="component" value="Unassembled WGS sequence"/>
</dbReference>
<name>A0A550CEK2_9AGAR</name>
<keyword evidence="2" id="KW-1185">Reference proteome</keyword>
<feature type="non-terminal residue" evidence="1">
    <location>
        <position position="54"/>
    </location>
</feature>
<protein>
    <submittedName>
        <fullName evidence="1">Uncharacterized protein</fullName>
    </submittedName>
</protein>
<dbReference type="EMBL" id="VDMD01000010">
    <property type="protein sequence ID" value="TRM63235.1"/>
    <property type="molecule type" value="Genomic_DNA"/>
</dbReference>
<gene>
    <name evidence="1" type="ORF">BD626DRAFT_496002</name>
</gene>
<proteinExistence type="predicted"/>
<evidence type="ECO:0000313" key="1">
    <source>
        <dbReference type="EMBL" id="TRM63235.1"/>
    </source>
</evidence>
<sequence>MCYQIIPSAAPIDAAVAVITDDTRTYALSQTLCCHCGSRGSHTLNCPLKPTTRR</sequence>
<evidence type="ECO:0000313" key="2">
    <source>
        <dbReference type="Proteomes" id="UP000320762"/>
    </source>
</evidence>
<dbReference type="AlphaFoldDB" id="A0A550CEK2"/>
<accession>A0A550CEK2</accession>
<organism evidence="1 2">
    <name type="scientific">Schizophyllum amplum</name>
    <dbReference type="NCBI Taxonomy" id="97359"/>
    <lineage>
        <taxon>Eukaryota</taxon>
        <taxon>Fungi</taxon>
        <taxon>Dikarya</taxon>
        <taxon>Basidiomycota</taxon>
        <taxon>Agaricomycotina</taxon>
        <taxon>Agaricomycetes</taxon>
        <taxon>Agaricomycetidae</taxon>
        <taxon>Agaricales</taxon>
        <taxon>Schizophyllaceae</taxon>
        <taxon>Schizophyllum</taxon>
    </lineage>
</organism>
<reference evidence="1 2" key="1">
    <citation type="journal article" date="2019" name="New Phytol.">
        <title>Comparative genomics reveals unique wood-decay strategies and fruiting body development in the Schizophyllaceae.</title>
        <authorList>
            <person name="Almasi E."/>
            <person name="Sahu N."/>
            <person name="Krizsan K."/>
            <person name="Balint B."/>
            <person name="Kovacs G.M."/>
            <person name="Kiss B."/>
            <person name="Cseklye J."/>
            <person name="Drula E."/>
            <person name="Henrissat B."/>
            <person name="Nagy I."/>
            <person name="Chovatia M."/>
            <person name="Adam C."/>
            <person name="LaButti K."/>
            <person name="Lipzen A."/>
            <person name="Riley R."/>
            <person name="Grigoriev I.V."/>
            <person name="Nagy L.G."/>
        </authorList>
    </citation>
    <scope>NUCLEOTIDE SEQUENCE [LARGE SCALE GENOMIC DNA]</scope>
    <source>
        <strain evidence="1 2">NL-1724</strain>
    </source>
</reference>